<evidence type="ECO:0000313" key="4">
    <source>
        <dbReference type="EMBL" id="BBH24102.1"/>
    </source>
</evidence>
<dbReference type="PROSITE" id="PS51257">
    <property type="entry name" value="PROKAR_LIPOPROTEIN"/>
    <property type="match status" value="1"/>
</dbReference>
<dbReference type="OrthoDB" id="2499850at2"/>
<protein>
    <submittedName>
        <fullName evidence="4">Uncharacterized protein</fullName>
    </submittedName>
</protein>
<evidence type="ECO:0000313" key="5">
    <source>
        <dbReference type="Proteomes" id="UP000275368"/>
    </source>
</evidence>
<dbReference type="SUPFAM" id="SSF53850">
    <property type="entry name" value="Periplasmic binding protein-like II"/>
    <property type="match status" value="1"/>
</dbReference>
<evidence type="ECO:0000256" key="1">
    <source>
        <dbReference type="ARBA" id="ARBA00022729"/>
    </source>
</evidence>
<dbReference type="Gene3D" id="3.40.190.10">
    <property type="entry name" value="Periplasmic binding protein-like II"/>
    <property type="match status" value="2"/>
</dbReference>
<evidence type="ECO:0000256" key="3">
    <source>
        <dbReference type="SAM" id="SignalP"/>
    </source>
</evidence>
<dbReference type="PANTHER" id="PTHR43649:SF33">
    <property type="entry name" value="POLYGALACTURONAN_RHAMNOGALACTURONAN-BINDING PROTEIN YTCQ"/>
    <property type="match status" value="1"/>
</dbReference>
<feature type="compositionally biased region" description="Low complexity" evidence="2">
    <location>
        <begin position="31"/>
        <end position="51"/>
    </location>
</feature>
<accession>A0A3G9J0N1</accession>
<dbReference type="KEGG" id="pbk:Back11_54470"/>
<sequence length="584" mass="65079">MTSTKRMRTAFLIGLVCTMTVVSACSDKKTNNTGEKGTNGQTTEGTTGTTKGTDEGAPVDPMAKYDPPIELSTVAFQMENSKYPKGDNIDNNVWKREYLSQLGIKIKNLWVATDTPEVRDQKMSVTIASGNLPDILHVTARELQMLIDSDMIEDLTDVYNKYASQEVKDNLNYNDGIMLKAASYKGKLMALPDTTKGGGTDGAPMIWVRTDWLDKLKLSPPKTMDDVMNIARAFTKDDPDGNKKDDTFGMAIGKNVYDGFAGVEGFFSGFHAYPYSGNVTMWQKDEATGQLVYSSIQPQVKEGLIALNKMFKEGLLDREFAVKDGTKVAESVTSGKVGLFFGQFWNASWPLNDLKQRDKKAEWMPFPLVSVDDKPAKSFIQQPVPDQYYVVKKGTEHKEAIVKMLNFYFSKIYGEHAESSKYHTVTADNGEKIQVFGSAIIQTFTMDTNIKAHELVTEALKTGDTSKLNEEFLGYYNQMKEAKAGTNLTGWYLNPIFGDNGAYAILKNYNANNLIVSNEFYGTPTPTMVEKGSFLKQQEFEAFTKIIMGAASPDAFDKFAADWKKLGGDQITKEVNEWYANNHK</sequence>
<dbReference type="RefSeq" id="WP_125664087.1">
    <property type="nucleotide sequence ID" value="NZ_JACHXC010000012.1"/>
</dbReference>
<feature type="signal peptide" evidence="3">
    <location>
        <begin position="1"/>
        <end position="24"/>
    </location>
</feature>
<dbReference type="CDD" id="cd13580">
    <property type="entry name" value="PBP2_AlgQ_like_1"/>
    <property type="match status" value="1"/>
</dbReference>
<keyword evidence="1 3" id="KW-0732">Signal</keyword>
<gene>
    <name evidence="4" type="ORF">Back11_54470</name>
</gene>
<keyword evidence="5" id="KW-1185">Reference proteome</keyword>
<dbReference type="InterPro" id="IPR050490">
    <property type="entry name" value="Bact_solute-bd_prot1"/>
</dbReference>
<proteinExistence type="predicted"/>
<feature type="region of interest" description="Disordered" evidence="2">
    <location>
        <begin position="27"/>
        <end position="60"/>
    </location>
</feature>
<name>A0A3G9J0N1_9BACL</name>
<organism evidence="4 5">
    <name type="scientific">Paenibacillus baekrokdamisoli</name>
    <dbReference type="NCBI Taxonomy" id="1712516"/>
    <lineage>
        <taxon>Bacteria</taxon>
        <taxon>Bacillati</taxon>
        <taxon>Bacillota</taxon>
        <taxon>Bacilli</taxon>
        <taxon>Bacillales</taxon>
        <taxon>Paenibacillaceae</taxon>
        <taxon>Paenibacillus</taxon>
    </lineage>
</organism>
<dbReference type="PANTHER" id="PTHR43649">
    <property type="entry name" value="ARABINOSE-BINDING PROTEIN-RELATED"/>
    <property type="match status" value="1"/>
</dbReference>
<evidence type="ECO:0000256" key="2">
    <source>
        <dbReference type="SAM" id="MobiDB-lite"/>
    </source>
</evidence>
<dbReference type="Proteomes" id="UP000275368">
    <property type="component" value="Chromosome"/>
</dbReference>
<feature type="chain" id="PRO_5043803317" evidence="3">
    <location>
        <begin position="25"/>
        <end position="584"/>
    </location>
</feature>
<dbReference type="EMBL" id="AP019308">
    <property type="protein sequence ID" value="BBH24102.1"/>
    <property type="molecule type" value="Genomic_DNA"/>
</dbReference>
<reference evidence="4 5" key="1">
    <citation type="submission" date="2018-11" db="EMBL/GenBank/DDBJ databases">
        <title>Complete genome sequence of Paenibacillus baekrokdamisoli strain KCTC 33723.</title>
        <authorList>
            <person name="Kang S.W."/>
            <person name="Lee K.C."/>
            <person name="Kim K.K."/>
            <person name="Kim J.S."/>
            <person name="Kim D.S."/>
            <person name="Ko S.H."/>
            <person name="Yang S.H."/>
            <person name="Lee J.S."/>
        </authorList>
    </citation>
    <scope>NUCLEOTIDE SEQUENCE [LARGE SCALE GENOMIC DNA]</scope>
    <source>
        <strain evidence="4 5">KCTC 33723</strain>
    </source>
</reference>
<dbReference type="AlphaFoldDB" id="A0A3G9J0N1"/>